<gene>
    <name evidence="2" type="ORF">J0H12_01235</name>
</gene>
<dbReference type="Pfam" id="PF10604">
    <property type="entry name" value="Polyketide_cyc2"/>
    <property type="match status" value="1"/>
</dbReference>
<name>A0A8J7TTU1_9PROT</name>
<keyword evidence="1" id="KW-0732">Signal</keyword>
<accession>A0A8J7TTU1</accession>
<proteinExistence type="predicted"/>
<dbReference type="EMBL" id="JAFKGL010000011">
    <property type="protein sequence ID" value="MBN9412537.1"/>
    <property type="molecule type" value="Genomic_DNA"/>
</dbReference>
<sequence length="170" mass="19408">MKSIIKVFSFLFLLISFIKTTEATEESVWKKSSSKTYTDVNKEDIWHLWEDVNNWPQWNKGIDSSQIEGPFIVGNFFKLTPKGGKEVKIVLTEIEEGSKFTDCTTFSDPDAEMYDTHVMEETSEGLRLTNTLVVTGPGQSVWIERVAQHLADNALDKMDALVQLARERNK</sequence>
<protein>
    <recommendedName>
        <fullName evidence="4">Polyketide cyclase/dehydrase</fullName>
    </recommendedName>
</protein>
<dbReference type="Proteomes" id="UP000664414">
    <property type="component" value="Unassembled WGS sequence"/>
</dbReference>
<reference evidence="2" key="1">
    <citation type="submission" date="2021-02" db="EMBL/GenBank/DDBJ databases">
        <title>Thiocyanate and organic carbon inputs drive convergent selection for specific autotrophic Afipia and Thiobacillus strains within complex microbiomes.</title>
        <authorList>
            <person name="Huddy R.J."/>
            <person name="Sachdeva R."/>
            <person name="Kadzinga F."/>
            <person name="Kantor R.S."/>
            <person name="Harrison S.T.L."/>
            <person name="Banfield J.F."/>
        </authorList>
    </citation>
    <scope>NUCLEOTIDE SEQUENCE</scope>
    <source>
        <strain evidence="2">SCN18_10_11_15_R4_P_38_20</strain>
    </source>
</reference>
<dbReference type="AlphaFoldDB" id="A0A8J7TTU1"/>
<feature type="signal peptide" evidence="1">
    <location>
        <begin position="1"/>
        <end position="23"/>
    </location>
</feature>
<dbReference type="Gene3D" id="3.30.530.20">
    <property type="match status" value="1"/>
</dbReference>
<evidence type="ECO:0008006" key="4">
    <source>
        <dbReference type="Google" id="ProtNLM"/>
    </source>
</evidence>
<feature type="chain" id="PRO_5035207927" description="Polyketide cyclase/dehydrase" evidence="1">
    <location>
        <begin position="24"/>
        <end position="170"/>
    </location>
</feature>
<organism evidence="2 3">
    <name type="scientific">Candidatus Paracaedimonas acanthamoebae</name>
    <dbReference type="NCBI Taxonomy" id="244581"/>
    <lineage>
        <taxon>Bacteria</taxon>
        <taxon>Pseudomonadati</taxon>
        <taxon>Pseudomonadota</taxon>
        <taxon>Alphaproteobacteria</taxon>
        <taxon>Holosporales</taxon>
        <taxon>Caedimonadaceae</taxon>
        <taxon>Candidatus Paracaedimonas</taxon>
    </lineage>
</organism>
<evidence type="ECO:0000313" key="3">
    <source>
        <dbReference type="Proteomes" id="UP000664414"/>
    </source>
</evidence>
<dbReference type="InterPro" id="IPR023393">
    <property type="entry name" value="START-like_dom_sf"/>
</dbReference>
<dbReference type="InterPro" id="IPR019587">
    <property type="entry name" value="Polyketide_cyclase/dehydratase"/>
</dbReference>
<evidence type="ECO:0000256" key="1">
    <source>
        <dbReference type="SAM" id="SignalP"/>
    </source>
</evidence>
<dbReference type="SUPFAM" id="SSF55961">
    <property type="entry name" value="Bet v1-like"/>
    <property type="match status" value="1"/>
</dbReference>
<comment type="caution">
    <text evidence="2">The sequence shown here is derived from an EMBL/GenBank/DDBJ whole genome shotgun (WGS) entry which is preliminary data.</text>
</comment>
<evidence type="ECO:0000313" key="2">
    <source>
        <dbReference type="EMBL" id="MBN9412537.1"/>
    </source>
</evidence>